<dbReference type="Proteomes" id="UP000294739">
    <property type="component" value="Unassembled WGS sequence"/>
</dbReference>
<dbReference type="Gene3D" id="3.30.9.10">
    <property type="entry name" value="D-Amino Acid Oxidase, subunit A, domain 2"/>
    <property type="match status" value="1"/>
</dbReference>
<dbReference type="InParanoid" id="A0A4R5DJN2"/>
<feature type="domain" description="FAD dependent oxidoreductase" evidence="2">
    <location>
        <begin position="7"/>
        <end position="360"/>
    </location>
</feature>
<dbReference type="SUPFAM" id="SSF51905">
    <property type="entry name" value="FAD/NAD(P)-binding domain"/>
    <property type="match status" value="1"/>
</dbReference>
<dbReference type="AlphaFoldDB" id="A0A4R5DJN2"/>
<reference evidence="3 4" key="1">
    <citation type="submission" date="2019-03" db="EMBL/GenBank/DDBJ databases">
        <title>Draft genome sequences of novel Actinobacteria.</title>
        <authorList>
            <person name="Sahin N."/>
            <person name="Ay H."/>
            <person name="Saygin H."/>
        </authorList>
    </citation>
    <scope>NUCLEOTIDE SEQUENCE [LARGE SCALE GENOMIC DNA]</scope>
    <source>
        <strain evidence="3 4">5K138</strain>
    </source>
</reference>
<evidence type="ECO:0000313" key="4">
    <source>
        <dbReference type="Proteomes" id="UP000294739"/>
    </source>
</evidence>
<dbReference type="Gene3D" id="3.50.50.60">
    <property type="entry name" value="FAD/NAD(P)-binding domain"/>
    <property type="match status" value="1"/>
</dbReference>
<sequence length="408" mass="43477">MAAETADAVVVGGGITGASIAFHLAARGLKRVVLCERDALCSGATGKTAAFVQVVETSWPEARITLASLRYYLHWDEIVGHGSCGFEQKGYLRVGTSDQEAKARLHAELLRSWGVDVDILDQAGVAELAPYLDTSDVAFGIYQAVAGNASATEAAEGFVRRAEQLGARLHARTPVRGIEVTGGRVSGVRTDRGIIAAPVVVLAAAGWNLDLLKEVGVRPPVALARTQLAQFAWPDVPSSATFVNVSDQIHGSYFTWDGVGRRFIAGLSADHRQAVDDLDHFDESGDDSYGERAGERLVARLPAAAAARRGPGWAGPVTLTPDRAMIVDRHPELTGLHYIAGCNGRGFKGAPALGRAVAEWVVDGAPRTVDLRPFSAERFTHGGPFERDLEYSTASAEFDVLLSRTRPA</sequence>
<evidence type="ECO:0000259" key="2">
    <source>
        <dbReference type="Pfam" id="PF01266"/>
    </source>
</evidence>
<evidence type="ECO:0000313" key="3">
    <source>
        <dbReference type="EMBL" id="TDE12171.1"/>
    </source>
</evidence>
<dbReference type="EMBL" id="SMKZ01000008">
    <property type="protein sequence ID" value="TDE12171.1"/>
    <property type="molecule type" value="Genomic_DNA"/>
</dbReference>
<dbReference type="InterPro" id="IPR036188">
    <property type="entry name" value="FAD/NAD-bd_sf"/>
</dbReference>
<organism evidence="3 4">
    <name type="scientific">Jiangella asiatica</name>
    <dbReference type="NCBI Taxonomy" id="2530372"/>
    <lineage>
        <taxon>Bacteria</taxon>
        <taxon>Bacillati</taxon>
        <taxon>Actinomycetota</taxon>
        <taxon>Actinomycetes</taxon>
        <taxon>Jiangellales</taxon>
        <taxon>Jiangellaceae</taxon>
        <taxon>Jiangella</taxon>
    </lineage>
</organism>
<proteinExistence type="predicted"/>
<dbReference type="OrthoDB" id="9806452at2"/>
<dbReference type="PANTHER" id="PTHR13847">
    <property type="entry name" value="SARCOSINE DEHYDROGENASE-RELATED"/>
    <property type="match status" value="1"/>
</dbReference>
<dbReference type="GO" id="GO:0016491">
    <property type="term" value="F:oxidoreductase activity"/>
    <property type="evidence" value="ECO:0007669"/>
    <property type="project" value="UniProtKB-KW"/>
</dbReference>
<dbReference type="RefSeq" id="WP_131893063.1">
    <property type="nucleotide sequence ID" value="NZ_SMKZ01000008.1"/>
</dbReference>
<dbReference type="Pfam" id="PF01266">
    <property type="entry name" value="DAO"/>
    <property type="match status" value="1"/>
</dbReference>
<dbReference type="InterPro" id="IPR006076">
    <property type="entry name" value="FAD-dep_OxRdtase"/>
</dbReference>
<dbReference type="PANTHER" id="PTHR13847:SF287">
    <property type="entry name" value="FAD-DEPENDENT OXIDOREDUCTASE DOMAIN-CONTAINING PROTEIN 1"/>
    <property type="match status" value="1"/>
</dbReference>
<accession>A0A4R5DJN2</accession>
<evidence type="ECO:0000256" key="1">
    <source>
        <dbReference type="ARBA" id="ARBA00023002"/>
    </source>
</evidence>
<protein>
    <submittedName>
        <fullName evidence="3">FAD-binding oxidoreductase</fullName>
    </submittedName>
</protein>
<keyword evidence="4" id="KW-1185">Reference proteome</keyword>
<name>A0A4R5DJN2_9ACTN</name>
<gene>
    <name evidence="3" type="ORF">E1269_07715</name>
</gene>
<keyword evidence="1" id="KW-0560">Oxidoreductase</keyword>
<dbReference type="GO" id="GO:0005737">
    <property type="term" value="C:cytoplasm"/>
    <property type="evidence" value="ECO:0007669"/>
    <property type="project" value="TreeGrafter"/>
</dbReference>
<comment type="caution">
    <text evidence="3">The sequence shown here is derived from an EMBL/GenBank/DDBJ whole genome shotgun (WGS) entry which is preliminary data.</text>
</comment>